<proteinExistence type="predicted"/>
<dbReference type="EMBL" id="VSRR010002259">
    <property type="protein sequence ID" value="MPC30457.1"/>
    <property type="molecule type" value="Genomic_DNA"/>
</dbReference>
<accession>A0A5B7EAQ9</accession>
<dbReference type="Proteomes" id="UP000324222">
    <property type="component" value="Unassembled WGS sequence"/>
</dbReference>
<comment type="caution">
    <text evidence="1">The sequence shown here is derived from an EMBL/GenBank/DDBJ whole genome shotgun (WGS) entry which is preliminary data.</text>
</comment>
<evidence type="ECO:0000313" key="2">
    <source>
        <dbReference type="Proteomes" id="UP000324222"/>
    </source>
</evidence>
<sequence length="93" mass="10636">MNSLLHIHLATYNLQYTTTTTTTTTTMQPSPLHQIRQNLLQHSQEWGAEKQERPIPDCEPRELDSRNLNWVFFSLSLSPACTGRRRSGAGVVR</sequence>
<keyword evidence="2" id="KW-1185">Reference proteome</keyword>
<protein>
    <submittedName>
        <fullName evidence="1">Uncharacterized protein</fullName>
    </submittedName>
</protein>
<reference evidence="1 2" key="1">
    <citation type="submission" date="2019-05" db="EMBL/GenBank/DDBJ databases">
        <title>Another draft genome of Portunus trituberculatus and its Hox gene families provides insights of decapod evolution.</title>
        <authorList>
            <person name="Jeong J.-H."/>
            <person name="Song I."/>
            <person name="Kim S."/>
            <person name="Choi T."/>
            <person name="Kim D."/>
            <person name="Ryu S."/>
            <person name="Kim W."/>
        </authorList>
    </citation>
    <scope>NUCLEOTIDE SEQUENCE [LARGE SCALE GENOMIC DNA]</scope>
    <source>
        <tissue evidence="1">Muscle</tissue>
    </source>
</reference>
<name>A0A5B7EAQ9_PORTR</name>
<evidence type="ECO:0000313" key="1">
    <source>
        <dbReference type="EMBL" id="MPC30457.1"/>
    </source>
</evidence>
<gene>
    <name evidence="1" type="ORF">E2C01_023724</name>
</gene>
<dbReference type="AlphaFoldDB" id="A0A5B7EAQ9"/>
<organism evidence="1 2">
    <name type="scientific">Portunus trituberculatus</name>
    <name type="common">Swimming crab</name>
    <name type="synonym">Neptunus trituberculatus</name>
    <dbReference type="NCBI Taxonomy" id="210409"/>
    <lineage>
        <taxon>Eukaryota</taxon>
        <taxon>Metazoa</taxon>
        <taxon>Ecdysozoa</taxon>
        <taxon>Arthropoda</taxon>
        <taxon>Crustacea</taxon>
        <taxon>Multicrustacea</taxon>
        <taxon>Malacostraca</taxon>
        <taxon>Eumalacostraca</taxon>
        <taxon>Eucarida</taxon>
        <taxon>Decapoda</taxon>
        <taxon>Pleocyemata</taxon>
        <taxon>Brachyura</taxon>
        <taxon>Eubrachyura</taxon>
        <taxon>Portunoidea</taxon>
        <taxon>Portunidae</taxon>
        <taxon>Portuninae</taxon>
        <taxon>Portunus</taxon>
    </lineage>
</organism>